<comment type="catalytic activity">
    <reaction evidence="6 8">
        <text>(S)-malate + NAD(+) = oxaloacetate + NADH + H(+)</text>
        <dbReference type="Rhea" id="RHEA:21432"/>
        <dbReference type="ChEBI" id="CHEBI:15378"/>
        <dbReference type="ChEBI" id="CHEBI:15589"/>
        <dbReference type="ChEBI" id="CHEBI:16452"/>
        <dbReference type="ChEBI" id="CHEBI:57540"/>
        <dbReference type="ChEBI" id="CHEBI:57945"/>
        <dbReference type="EC" id="1.1.1.37"/>
    </reaction>
</comment>
<dbReference type="Proteomes" id="UP000009192">
    <property type="component" value="Unassembled WGS sequence"/>
</dbReference>
<dbReference type="eggNOG" id="KOG1494">
    <property type="taxonomic scope" value="Eukaryota"/>
</dbReference>
<dbReference type="PhylomeDB" id="B4KQH7"/>
<dbReference type="SMR" id="B4KQH7"/>
<evidence type="ECO:0000256" key="4">
    <source>
        <dbReference type="ARBA" id="ARBA00023002"/>
    </source>
</evidence>
<organism evidence="12 13">
    <name type="scientific">Drosophila mojavensis</name>
    <name type="common">Fruit fly</name>
    <dbReference type="NCBI Taxonomy" id="7230"/>
    <lineage>
        <taxon>Eukaryota</taxon>
        <taxon>Metazoa</taxon>
        <taxon>Ecdysozoa</taxon>
        <taxon>Arthropoda</taxon>
        <taxon>Hexapoda</taxon>
        <taxon>Insecta</taxon>
        <taxon>Pterygota</taxon>
        <taxon>Neoptera</taxon>
        <taxon>Endopterygota</taxon>
        <taxon>Diptera</taxon>
        <taxon>Brachycera</taxon>
        <taxon>Muscomorpha</taxon>
        <taxon>Ephydroidea</taxon>
        <taxon>Drosophilidae</taxon>
        <taxon>Drosophila</taxon>
    </lineage>
</organism>
<dbReference type="OrthoDB" id="755699at2759"/>
<feature type="domain" description="Lactate/malate dehydrogenase N-terminal" evidence="10">
    <location>
        <begin position="38"/>
        <end position="182"/>
    </location>
</feature>
<feature type="domain" description="Lactate/malate dehydrogenase C-terminal" evidence="11">
    <location>
        <begin position="184"/>
        <end position="347"/>
    </location>
</feature>
<proteinExistence type="inferred from homology"/>
<reference evidence="12 13" key="1">
    <citation type="journal article" date="2007" name="Nature">
        <title>Evolution of genes and genomes on the Drosophila phylogeny.</title>
        <authorList>
            <consortium name="Drosophila 12 Genomes Consortium"/>
            <person name="Clark A.G."/>
            <person name="Eisen M.B."/>
            <person name="Smith D.R."/>
            <person name="Bergman C.M."/>
            <person name="Oliver B."/>
            <person name="Markow T.A."/>
            <person name="Kaufman T.C."/>
            <person name="Kellis M."/>
            <person name="Gelbart W."/>
            <person name="Iyer V.N."/>
            <person name="Pollard D.A."/>
            <person name="Sackton T.B."/>
            <person name="Larracuente A.M."/>
            <person name="Singh N.D."/>
            <person name="Abad J.P."/>
            <person name="Abt D.N."/>
            <person name="Adryan B."/>
            <person name="Aguade M."/>
            <person name="Akashi H."/>
            <person name="Anderson W.W."/>
            <person name="Aquadro C.F."/>
            <person name="Ardell D.H."/>
            <person name="Arguello R."/>
            <person name="Artieri C.G."/>
            <person name="Barbash D.A."/>
            <person name="Barker D."/>
            <person name="Barsanti P."/>
            <person name="Batterham P."/>
            <person name="Batzoglou S."/>
            <person name="Begun D."/>
            <person name="Bhutkar A."/>
            <person name="Blanco E."/>
            <person name="Bosak S.A."/>
            <person name="Bradley R.K."/>
            <person name="Brand A.D."/>
            <person name="Brent M.R."/>
            <person name="Brooks A.N."/>
            <person name="Brown R.H."/>
            <person name="Butlin R.K."/>
            <person name="Caggese C."/>
            <person name="Calvi B.R."/>
            <person name="Bernardo de Carvalho A."/>
            <person name="Caspi A."/>
            <person name="Castrezana S."/>
            <person name="Celniker S.E."/>
            <person name="Chang J.L."/>
            <person name="Chapple C."/>
            <person name="Chatterji S."/>
            <person name="Chinwalla A."/>
            <person name="Civetta A."/>
            <person name="Clifton S.W."/>
            <person name="Comeron J.M."/>
            <person name="Costello J.C."/>
            <person name="Coyne J.A."/>
            <person name="Daub J."/>
            <person name="David R.G."/>
            <person name="Delcher A.L."/>
            <person name="Delehaunty K."/>
            <person name="Do C.B."/>
            <person name="Ebling H."/>
            <person name="Edwards K."/>
            <person name="Eickbush T."/>
            <person name="Evans J.D."/>
            <person name="Filipski A."/>
            <person name="Findeiss S."/>
            <person name="Freyhult E."/>
            <person name="Fulton L."/>
            <person name="Fulton R."/>
            <person name="Garcia A.C."/>
            <person name="Gardiner A."/>
            <person name="Garfield D.A."/>
            <person name="Garvin B.E."/>
            <person name="Gibson G."/>
            <person name="Gilbert D."/>
            <person name="Gnerre S."/>
            <person name="Godfrey J."/>
            <person name="Good R."/>
            <person name="Gotea V."/>
            <person name="Gravely B."/>
            <person name="Greenberg A.J."/>
            <person name="Griffiths-Jones S."/>
            <person name="Gross S."/>
            <person name="Guigo R."/>
            <person name="Gustafson E.A."/>
            <person name="Haerty W."/>
            <person name="Hahn M.W."/>
            <person name="Halligan D.L."/>
            <person name="Halpern A.L."/>
            <person name="Halter G.M."/>
            <person name="Han M.V."/>
            <person name="Heger A."/>
            <person name="Hillier L."/>
            <person name="Hinrichs A.S."/>
            <person name="Holmes I."/>
            <person name="Hoskins R.A."/>
            <person name="Hubisz M.J."/>
            <person name="Hultmark D."/>
            <person name="Huntley M.A."/>
            <person name="Jaffe D.B."/>
            <person name="Jagadeeshan S."/>
            <person name="Jeck W.R."/>
            <person name="Johnson J."/>
            <person name="Jones C.D."/>
            <person name="Jordan W.C."/>
            <person name="Karpen G.H."/>
            <person name="Kataoka E."/>
            <person name="Keightley P.D."/>
            <person name="Kheradpour P."/>
            <person name="Kirkness E.F."/>
            <person name="Koerich L.B."/>
            <person name="Kristiansen K."/>
            <person name="Kudrna D."/>
            <person name="Kulathinal R.J."/>
            <person name="Kumar S."/>
            <person name="Kwok R."/>
            <person name="Lander E."/>
            <person name="Langley C.H."/>
            <person name="Lapoint R."/>
            <person name="Lazzaro B.P."/>
            <person name="Lee S.J."/>
            <person name="Levesque L."/>
            <person name="Li R."/>
            <person name="Lin C.F."/>
            <person name="Lin M.F."/>
            <person name="Lindblad-Toh K."/>
            <person name="Llopart A."/>
            <person name="Long M."/>
            <person name="Low L."/>
            <person name="Lozovsky E."/>
            <person name="Lu J."/>
            <person name="Luo M."/>
            <person name="Machado C.A."/>
            <person name="Makalowski W."/>
            <person name="Marzo M."/>
            <person name="Matsuda M."/>
            <person name="Matzkin L."/>
            <person name="McAllister B."/>
            <person name="McBride C.S."/>
            <person name="McKernan B."/>
            <person name="McKernan K."/>
            <person name="Mendez-Lago M."/>
            <person name="Minx P."/>
            <person name="Mollenhauer M.U."/>
            <person name="Montooth K."/>
            <person name="Mount S.M."/>
            <person name="Mu X."/>
            <person name="Myers E."/>
            <person name="Negre B."/>
            <person name="Newfeld S."/>
            <person name="Nielsen R."/>
            <person name="Noor M.A."/>
            <person name="O'Grady P."/>
            <person name="Pachter L."/>
            <person name="Papaceit M."/>
            <person name="Parisi M.J."/>
            <person name="Parisi M."/>
            <person name="Parts L."/>
            <person name="Pedersen J.S."/>
            <person name="Pesole G."/>
            <person name="Phillippy A.M."/>
            <person name="Ponting C.P."/>
            <person name="Pop M."/>
            <person name="Porcelli D."/>
            <person name="Powell J.R."/>
            <person name="Prohaska S."/>
            <person name="Pruitt K."/>
            <person name="Puig M."/>
            <person name="Quesneville H."/>
            <person name="Ram K.R."/>
            <person name="Rand D."/>
            <person name="Rasmussen M.D."/>
            <person name="Reed L.K."/>
            <person name="Reenan R."/>
            <person name="Reily A."/>
            <person name="Remington K.A."/>
            <person name="Rieger T.T."/>
            <person name="Ritchie M.G."/>
            <person name="Robin C."/>
            <person name="Rogers Y.H."/>
            <person name="Rohde C."/>
            <person name="Rozas J."/>
            <person name="Rubenfield M.J."/>
            <person name="Ruiz A."/>
            <person name="Russo S."/>
            <person name="Salzberg S.L."/>
            <person name="Sanchez-Gracia A."/>
            <person name="Saranga D.J."/>
            <person name="Sato H."/>
            <person name="Schaeffer S.W."/>
            <person name="Schatz M.C."/>
            <person name="Schlenke T."/>
            <person name="Schwartz R."/>
            <person name="Segarra C."/>
            <person name="Singh R.S."/>
            <person name="Sirot L."/>
            <person name="Sirota M."/>
            <person name="Sisneros N.B."/>
            <person name="Smith C.D."/>
            <person name="Smith T.F."/>
            <person name="Spieth J."/>
            <person name="Stage D.E."/>
            <person name="Stark A."/>
            <person name="Stephan W."/>
            <person name="Strausberg R.L."/>
            <person name="Strempel S."/>
            <person name="Sturgill D."/>
            <person name="Sutton G."/>
            <person name="Sutton G.G."/>
            <person name="Tao W."/>
            <person name="Teichmann S."/>
            <person name="Tobari Y.N."/>
            <person name="Tomimura Y."/>
            <person name="Tsolas J.M."/>
            <person name="Valente V.L."/>
            <person name="Venter E."/>
            <person name="Venter J.C."/>
            <person name="Vicario S."/>
            <person name="Vieira F.G."/>
            <person name="Vilella A.J."/>
            <person name="Villasante A."/>
            <person name="Walenz B."/>
            <person name="Wang J."/>
            <person name="Wasserman M."/>
            <person name="Watts T."/>
            <person name="Wilson D."/>
            <person name="Wilson R.K."/>
            <person name="Wing R.A."/>
            <person name="Wolfner M.F."/>
            <person name="Wong A."/>
            <person name="Wong G.K."/>
            <person name="Wu C.I."/>
            <person name="Wu G."/>
            <person name="Yamamoto D."/>
            <person name="Yang H.P."/>
            <person name="Yang S.P."/>
            <person name="Yorke J.A."/>
            <person name="Yoshida K."/>
            <person name="Zdobnov E."/>
            <person name="Zhang P."/>
            <person name="Zhang Y."/>
            <person name="Zimin A.V."/>
            <person name="Baldwin J."/>
            <person name="Abdouelleil A."/>
            <person name="Abdulkadir J."/>
            <person name="Abebe A."/>
            <person name="Abera B."/>
            <person name="Abreu J."/>
            <person name="Acer S.C."/>
            <person name="Aftuck L."/>
            <person name="Alexander A."/>
            <person name="An P."/>
            <person name="Anderson E."/>
            <person name="Anderson S."/>
            <person name="Arachi H."/>
            <person name="Azer M."/>
            <person name="Bachantsang P."/>
            <person name="Barry A."/>
            <person name="Bayul T."/>
            <person name="Berlin A."/>
            <person name="Bessette D."/>
            <person name="Bloom T."/>
            <person name="Blye J."/>
            <person name="Boguslavskiy L."/>
            <person name="Bonnet C."/>
            <person name="Boukhgalter B."/>
            <person name="Bourzgui I."/>
            <person name="Brown A."/>
            <person name="Cahill P."/>
            <person name="Channer S."/>
            <person name="Cheshatsang Y."/>
            <person name="Chuda L."/>
            <person name="Citroen M."/>
            <person name="Collymore A."/>
            <person name="Cooke P."/>
            <person name="Costello M."/>
            <person name="D'Aco K."/>
            <person name="Daza R."/>
            <person name="De Haan G."/>
            <person name="DeGray S."/>
            <person name="DeMaso C."/>
            <person name="Dhargay N."/>
            <person name="Dooley K."/>
            <person name="Dooley E."/>
            <person name="Doricent M."/>
            <person name="Dorje P."/>
            <person name="Dorjee K."/>
            <person name="Dupes A."/>
            <person name="Elong R."/>
            <person name="Falk J."/>
            <person name="Farina A."/>
            <person name="Faro S."/>
            <person name="Ferguson D."/>
            <person name="Fisher S."/>
            <person name="Foley C.D."/>
            <person name="Franke A."/>
            <person name="Friedrich D."/>
            <person name="Gadbois L."/>
            <person name="Gearin G."/>
            <person name="Gearin C.R."/>
            <person name="Giannoukos G."/>
            <person name="Goode T."/>
            <person name="Graham J."/>
            <person name="Grandbois E."/>
            <person name="Grewal S."/>
            <person name="Gyaltsen K."/>
            <person name="Hafez N."/>
            <person name="Hagos B."/>
            <person name="Hall J."/>
            <person name="Henson C."/>
            <person name="Hollinger A."/>
            <person name="Honan T."/>
            <person name="Huard M.D."/>
            <person name="Hughes L."/>
            <person name="Hurhula B."/>
            <person name="Husby M.E."/>
            <person name="Kamat A."/>
            <person name="Kanga B."/>
            <person name="Kashin S."/>
            <person name="Khazanovich D."/>
            <person name="Kisner P."/>
            <person name="Lance K."/>
            <person name="Lara M."/>
            <person name="Lee W."/>
            <person name="Lennon N."/>
            <person name="Letendre F."/>
            <person name="LeVine R."/>
            <person name="Lipovsky A."/>
            <person name="Liu X."/>
            <person name="Liu J."/>
            <person name="Liu S."/>
            <person name="Lokyitsang T."/>
            <person name="Lokyitsang Y."/>
            <person name="Lubonja R."/>
            <person name="Lui A."/>
            <person name="MacDonald P."/>
            <person name="Magnisalis V."/>
            <person name="Maru K."/>
            <person name="Matthews C."/>
            <person name="McCusker W."/>
            <person name="McDonough S."/>
            <person name="Mehta T."/>
            <person name="Meldrim J."/>
            <person name="Meneus L."/>
            <person name="Mihai O."/>
            <person name="Mihalev A."/>
            <person name="Mihova T."/>
            <person name="Mittelman R."/>
            <person name="Mlenga V."/>
            <person name="Montmayeur A."/>
            <person name="Mulrain L."/>
            <person name="Navidi A."/>
            <person name="Naylor J."/>
            <person name="Negash T."/>
            <person name="Nguyen T."/>
            <person name="Nguyen N."/>
            <person name="Nicol R."/>
            <person name="Norbu C."/>
            <person name="Norbu N."/>
            <person name="Novod N."/>
            <person name="O'Neill B."/>
            <person name="Osman S."/>
            <person name="Markiewicz E."/>
            <person name="Oyono O.L."/>
            <person name="Patti C."/>
            <person name="Phunkhang P."/>
            <person name="Pierre F."/>
            <person name="Priest M."/>
            <person name="Raghuraman S."/>
            <person name="Rege F."/>
            <person name="Reyes R."/>
            <person name="Rise C."/>
            <person name="Rogov P."/>
            <person name="Ross K."/>
            <person name="Ryan E."/>
            <person name="Settipalli S."/>
            <person name="Shea T."/>
            <person name="Sherpa N."/>
            <person name="Shi L."/>
            <person name="Shih D."/>
            <person name="Sparrow T."/>
            <person name="Spaulding J."/>
            <person name="Stalker J."/>
            <person name="Stange-Thomann N."/>
            <person name="Stavropoulos S."/>
            <person name="Stone C."/>
            <person name="Strader C."/>
            <person name="Tesfaye S."/>
            <person name="Thomson T."/>
            <person name="Thoulutsang Y."/>
            <person name="Thoulutsang D."/>
            <person name="Topham K."/>
            <person name="Topping I."/>
            <person name="Tsamla T."/>
            <person name="Vassiliev H."/>
            <person name="Vo A."/>
            <person name="Wangchuk T."/>
            <person name="Wangdi T."/>
            <person name="Weiand M."/>
            <person name="Wilkinson J."/>
            <person name="Wilson A."/>
            <person name="Yadav S."/>
            <person name="Young G."/>
            <person name="Yu Q."/>
            <person name="Zembek L."/>
            <person name="Zhong D."/>
            <person name="Zimmer A."/>
            <person name="Zwirko Z."/>
            <person name="Jaffe D.B."/>
            <person name="Alvarez P."/>
            <person name="Brockman W."/>
            <person name="Butler J."/>
            <person name="Chin C."/>
            <person name="Gnerre S."/>
            <person name="Grabherr M."/>
            <person name="Kleber M."/>
            <person name="Mauceli E."/>
            <person name="MacCallum I."/>
        </authorList>
    </citation>
    <scope>NUCLEOTIDE SEQUENCE [LARGE SCALE GENOMIC DNA]</scope>
    <source>
        <strain evidence="13">Tucson 15081-1352.22</strain>
    </source>
</reference>
<dbReference type="PANTHER" id="PTHR11540">
    <property type="entry name" value="MALATE AND LACTATE DEHYDROGENASE"/>
    <property type="match status" value="1"/>
</dbReference>
<dbReference type="InterPro" id="IPR001236">
    <property type="entry name" value="Lactate/malate_DH_N"/>
</dbReference>
<dbReference type="SUPFAM" id="SSF56327">
    <property type="entry name" value="LDH C-terminal domain-like"/>
    <property type="match status" value="1"/>
</dbReference>
<dbReference type="InterPro" id="IPR015955">
    <property type="entry name" value="Lactate_DH/Glyco_Ohase_4_C"/>
</dbReference>
<dbReference type="SUPFAM" id="SSF51735">
    <property type="entry name" value="NAD(P)-binding Rossmann-fold domains"/>
    <property type="match status" value="1"/>
</dbReference>
<evidence type="ECO:0000259" key="11">
    <source>
        <dbReference type="Pfam" id="PF02866"/>
    </source>
</evidence>
<dbReference type="GO" id="GO:0006108">
    <property type="term" value="P:malate metabolic process"/>
    <property type="evidence" value="ECO:0007669"/>
    <property type="project" value="InterPro"/>
</dbReference>
<dbReference type="InterPro" id="IPR001252">
    <property type="entry name" value="Malate_DH_AS"/>
</dbReference>
<evidence type="ECO:0000256" key="3">
    <source>
        <dbReference type="ARBA" id="ARBA00022532"/>
    </source>
</evidence>
<dbReference type="NCBIfam" id="TIGR01772">
    <property type="entry name" value="MDH_euk_gproteo"/>
    <property type="match status" value="1"/>
</dbReference>
<keyword evidence="5 8" id="KW-0520">NAD</keyword>
<accession>B4KQH7</accession>
<dbReference type="FunFam" id="3.90.110.10:FF:000001">
    <property type="entry name" value="Malate dehydrogenase"/>
    <property type="match status" value="1"/>
</dbReference>
<dbReference type="InParanoid" id="B4KQH7"/>
<dbReference type="GO" id="GO:0005739">
    <property type="term" value="C:mitochondrion"/>
    <property type="evidence" value="ECO:0007669"/>
    <property type="project" value="TreeGrafter"/>
</dbReference>
<dbReference type="CDD" id="cd01337">
    <property type="entry name" value="MDH_glyoxysomal_mitochondrial"/>
    <property type="match status" value="1"/>
</dbReference>
<dbReference type="InterPro" id="IPR010097">
    <property type="entry name" value="Malate_DH_type1"/>
</dbReference>
<sequence>MLSCVYAGLRLGVKAQLAGVPIPRNNWYRNGRDERNYKVTVVGAGGGIGQPLSLLLKQNPLIHQLTLHDLSKTKGVAADLSHICTPTQVDFFEGVQQQALIDALQDSHVVVVSAGQPRKPGMTRGELLSTNAAVAMAVSCAAGISCPQALLAFITNPINMLVPIAAEFLKVKGVYDPKRLFGITTLDVVRAKTFIADFMNLNPAMVDIPIIGGHSGDTILPVFSHCSPQFTGNEEDVERLTNRIQQAGNEVIEAKAGQGSATHSMAFASARFVNALLRGLNNEANVIECAYVDSDVTELPFFATPVLLGPNGIKENLGLPELNSAEQDALERMLPELGESIKLAIEFAQTVIKDSNLKQEQEQRKADAIGCSSDSTQLAQNN</sequence>
<protein>
    <recommendedName>
        <fullName evidence="8">Malate dehydrogenase</fullName>
        <ecNumber evidence="8">1.1.1.37</ecNumber>
    </recommendedName>
</protein>
<evidence type="ECO:0000313" key="12">
    <source>
        <dbReference type="EMBL" id="EDW10317.1"/>
    </source>
</evidence>
<gene>
    <name evidence="12" type="primary">Dmoj\GI18597</name>
    <name evidence="12" type="ORF">Dmoj_GI18597</name>
</gene>
<evidence type="ECO:0000259" key="10">
    <source>
        <dbReference type="Pfam" id="PF00056"/>
    </source>
</evidence>
<dbReference type="Pfam" id="PF00056">
    <property type="entry name" value="Ldh_1_N"/>
    <property type="match status" value="1"/>
</dbReference>
<dbReference type="PANTHER" id="PTHR11540:SF16">
    <property type="entry name" value="MALATE DEHYDROGENASE, MITOCHONDRIAL"/>
    <property type="match status" value="1"/>
</dbReference>
<evidence type="ECO:0000313" key="13">
    <source>
        <dbReference type="Proteomes" id="UP000009192"/>
    </source>
</evidence>
<dbReference type="EC" id="1.1.1.37" evidence="8"/>
<evidence type="ECO:0000256" key="6">
    <source>
        <dbReference type="ARBA" id="ARBA00048313"/>
    </source>
</evidence>
<dbReference type="FunFam" id="3.40.50.720:FF:000268">
    <property type="entry name" value="Malate dehydrogenase"/>
    <property type="match status" value="1"/>
</dbReference>
<keyword evidence="13" id="KW-1185">Reference proteome</keyword>
<dbReference type="InterPro" id="IPR036291">
    <property type="entry name" value="NAD(P)-bd_dom_sf"/>
</dbReference>
<dbReference type="Gene3D" id="3.40.50.720">
    <property type="entry name" value="NAD(P)-binding Rossmann-like Domain"/>
    <property type="match status" value="1"/>
</dbReference>
<comment type="subunit">
    <text evidence="2">Homodimer.</text>
</comment>
<evidence type="ECO:0000256" key="7">
    <source>
        <dbReference type="RuleBase" id="RU003369"/>
    </source>
</evidence>
<dbReference type="GO" id="GO:0006099">
    <property type="term" value="P:tricarboxylic acid cycle"/>
    <property type="evidence" value="ECO:0007669"/>
    <property type="project" value="UniProtKB-KW"/>
</dbReference>
<dbReference type="GO" id="GO:0030060">
    <property type="term" value="F:L-malate dehydrogenase (NAD+) activity"/>
    <property type="evidence" value="ECO:0007669"/>
    <property type="project" value="UniProtKB-EC"/>
</dbReference>
<evidence type="ECO:0000256" key="9">
    <source>
        <dbReference type="SAM" id="MobiDB-lite"/>
    </source>
</evidence>
<dbReference type="PROSITE" id="PS00068">
    <property type="entry name" value="MDH"/>
    <property type="match status" value="1"/>
</dbReference>
<feature type="region of interest" description="Disordered" evidence="9">
    <location>
        <begin position="363"/>
        <end position="382"/>
    </location>
</feature>
<dbReference type="KEGG" id="dmo:Dmoj_GI18597"/>
<dbReference type="HOGENOM" id="CLU_047181_1_0_1"/>
<evidence type="ECO:0000256" key="5">
    <source>
        <dbReference type="ARBA" id="ARBA00023027"/>
    </source>
</evidence>
<keyword evidence="4 7" id="KW-0560">Oxidoreductase</keyword>
<feature type="compositionally biased region" description="Polar residues" evidence="9">
    <location>
        <begin position="372"/>
        <end position="382"/>
    </location>
</feature>
<dbReference type="Gene3D" id="3.90.110.10">
    <property type="entry name" value="Lactate dehydrogenase/glycoside hydrolase, family 4, C-terminal"/>
    <property type="match status" value="1"/>
</dbReference>
<dbReference type="Pfam" id="PF02866">
    <property type="entry name" value="Ldh_1_C"/>
    <property type="match status" value="1"/>
</dbReference>
<dbReference type="InterPro" id="IPR022383">
    <property type="entry name" value="Lactate/malate_DH_C"/>
</dbReference>
<evidence type="ECO:0000256" key="1">
    <source>
        <dbReference type="ARBA" id="ARBA00008824"/>
    </source>
</evidence>
<evidence type="ECO:0000256" key="2">
    <source>
        <dbReference type="ARBA" id="ARBA00011738"/>
    </source>
</evidence>
<comment type="similarity">
    <text evidence="1">Belongs to the LDH/MDH superfamily. MDH type 1 family.</text>
</comment>
<keyword evidence="3 8" id="KW-0816">Tricarboxylic acid cycle</keyword>
<name>B4KQH7_DROMO</name>
<dbReference type="OMA" id="VINRVQF"/>
<evidence type="ECO:0000256" key="8">
    <source>
        <dbReference type="RuleBase" id="RU003405"/>
    </source>
</evidence>
<dbReference type="EMBL" id="CH933808">
    <property type="protein sequence ID" value="EDW10317.1"/>
    <property type="molecule type" value="Genomic_DNA"/>
</dbReference>
<dbReference type="AlphaFoldDB" id="B4KQH7"/>